<dbReference type="EC" id="3.4.21.26" evidence="3"/>
<dbReference type="FunFam" id="3.40.50.1820:FF:000005">
    <property type="entry name" value="Prolyl endopeptidase"/>
    <property type="match status" value="1"/>
</dbReference>
<dbReference type="Proteomes" id="UP000295210">
    <property type="component" value="Unassembled WGS sequence"/>
</dbReference>
<evidence type="ECO:0000259" key="7">
    <source>
        <dbReference type="Pfam" id="PF00326"/>
    </source>
</evidence>
<evidence type="ECO:0000256" key="2">
    <source>
        <dbReference type="ARBA" id="ARBA00005228"/>
    </source>
</evidence>
<evidence type="ECO:0000313" key="9">
    <source>
        <dbReference type="EMBL" id="TCK71898.1"/>
    </source>
</evidence>
<dbReference type="InterPro" id="IPR051167">
    <property type="entry name" value="Prolyl_oligopep/macrocyclase"/>
</dbReference>
<evidence type="ECO:0000256" key="6">
    <source>
        <dbReference type="ARBA" id="ARBA00022825"/>
    </source>
</evidence>
<evidence type="ECO:0000256" key="3">
    <source>
        <dbReference type="ARBA" id="ARBA00011897"/>
    </source>
</evidence>
<evidence type="ECO:0000256" key="1">
    <source>
        <dbReference type="ARBA" id="ARBA00001070"/>
    </source>
</evidence>
<dbReference type="EMBL" id="SMGK01000004">
    <property type="protein sequence ID" value="TCK71898.1"/>
    <property type="molecule type" value="Genomic_DNA"/>
</dbReference>
<evidence type="ECO:0000259" key="8">
    <source>
        <dbReference type="Pfam" id="PF02897"/>
    </source>
</evidence>
<dbReference type="GO" id="GO:0006508">
    <property type="term" value="P:proteolysis"/>
    <property type="evidence" value="ECO:0007669"/>
    <property type="project" value="UniProtKB-KW"/>
</dbReference>
<protein>
    <recommendedName>
        <fullName evidence="3">prolyl oligopeptidase</fullName>
        <ecNumber evidence="3">3.4.21.26</ecNumber>
    </recommendedName>
</protein>
<dbReference type="GO" id="GO:0005829">
    <property type="term" value="C:cytosol"/>
    <property type="evidence" value="ECO:0007669"/>
    <property type="project" value="TreeGrafter"/>
</dbReference>
<comment type="similarity">
    <text evidence="2">Belongs to the peptidase S9A family.</text>
</comment>
<evidence type="ECO:0000313" key="10">
    <source>
        <dbReference type="Proteomes" id="UP000295210"/>
    </source>
</evidence>
<dbReference type="Gene3D" id="3.40.50.1820">
    <property type="entry name" value="alpha/beta hydrolase"/>
    <property type="match status" value="1"/>
</dbReference>
<comment type="catalytic activity">
    <reaction evidence="1">
        <text>Hydrolysis of Pro-|-Xaa &gt;&gt; Ala-|-Xaa in oligopeptides.</text>
        <dbReference type="EC" id="3.4.21.26"/>
    </reaction>
</comment>
<dbReference type="AlphaFoldDB" id="A0A4R1L1Q0"/>
<comment type="caution">
    <text evidence="9">The sequence shown here is derived from an EMBL/GenBank/DDBJ whole genome shotgun (WGS) entry which is preliminary data.</text>
</comment>
<dbReference type="PROSITE" id="PS00708">
    <property type="entry name" value="PRO_ENDOPEP_SER"/>
    <property type="match status" value="1"/>
</dbReference>
<dbReference type="InterPro" id="IPR001375">
    <property type="entry name" value="Peptidase_S9_cat"/>
</dbReference>
<dbReference type="PANTHER" id="PTHR42881:SF2">
    <property type="entry name" value="PROLYL ENDOPEPTIDASE"/>
    <property type="match status" value="1"/>
</dbReference>
<keyword evidence="4" id="KW-0645">Protease</keyword>
<sequence length="725" mass="80106">MNRENDRVSELSWWRGLRPVAGVLVLVLAGCSHGTQAGGKATVIHGKNGITLPPPPAAAIVPVTDDYHGEKVVDNYRWLEDGNSPQTRAWIDAQMKYTDDYLRQVKNRPEIAASLKKLLDVDSYGTPMERSGRYFFMKRLAGQNQASLYMRTKWNGEDKLLLDVTKLSKDQNTSVTIESIASSGKLIAYGERSGGADEQSIHVLDVATEKDLPDVLPPARYDVAFDHEAKGFYYSRFTHEGTNVYYHRLGTPVDKDAFVFGKTFNGQALGELDLMSVSVTENGHYLVVSVSHGVPATRDGILVKDLRKPDAPFVPVIYGIEAHAQLATMGDRFFLLTNYEAPNSRVVEVTPGEAPDAWKTVVPAGGEVIDQFSIVGGQMFLRRLHDVKTETTSYSLDGKQTGSIDYPGIGAGTGLSGRSTGKEGFYSFQSFTQPPTIYHYETGPHKSAVFAASKAPFDSSQYEIHQVFYHSKDGTRVPMFIAGKKGLKQDGSARLLLTAYGGFDVDMLPTWSTSFAWWMEQGGFVALPNLRGGEEYGEAWHKAAMFEKKQNVFDDFFAAAHYLIDNHYTTSERLAIAGASNGGLLMGAAMTQHPELFGAIWCGYPLLDMLRYQNFLFGRLWTTEYGSSENPQQFDYLSRYSPYQNVKPGTKFPAIMFFSGDSDTRVAPLHARKMTALVQAENGGDRPILLHYTTTGGHSAGVSLQQSIADSSDELAFLWNETSVQ</sequence>
<dbReference type="PRINTS" id="PR00862">
    <property type="entry name" value="PROLIGOPTASE"/>
</dbReference>
<keyword evidence="6" id="KW-0720">Serine protease</keyword>
<keyword evidence="10" id="KW-1185">Reference proteome</keyword>
<dbReference type="GO" id="GO:0004252">
    <property type="term" value="F:serine-type endopeptidase activity"/>
    <property type="evidence" value="ECO:0007669"/>
    <property type="project" value="UniProtKB-EC"/>
</dbReference>
<feature type="domain" description="Peptidase S9A N-terminal" evidence="8">
    <location>
        <begin position="55"/>
        <end position="448"/>
    </location>
</feature>
<evidence type="ECO:0000256" key="4">
    <source>
        <dbReference type="ARBA" id="ARBA00022670"/>
    </source>
</evidence>
<gene>
    <name evidence="9" type="ORF">C7378_2520</name>
</gene>
<dbReference type="Pfam" id="PF00326">
    <property type="entry name" value="Peptidase_S9"/>
    <property type="match status" value="1"/>
</dbReference>
<dbReference type="InterPro" id="IPR029058">
    <property type="entry name" value="AB_hydrolase_fold"/>
</dbReference>
<dbReference type="Gene3D" id="2.130.10.120">
    <property type="entry name" value="Prolyl oligopeptidase, N-terminal domain"/>
    <property type="match status" value="1"/>
</dbReference>
<name>A0A4R1L1Q0_9BACT</name>
<dbReference type="InterPro" id="IPR023302">
    <property type="entry name" value="Pept_S9A_N"/>
</dbReference>
<dbReference type="Pfam" id="PF02897">
    <property type="entry name" value="Peptidase_S9_N"/>
    <property type="match status" value="1"/>
</dbReference>
<evidence type="ECO:0000256" key="5">
    <source>
        <dbReference type="ARBA" id="ARBA00022801"/>
    </source>
</evidence>
<proteinExistence type="inferred from homology"/>
<dbReference type="SUPFAM" id="SSF50993">
    <property type="entry name" value="Peptidase/esterase 'gauge' domain"/>
    <property type="match status" value="1"/>
</dbReference>
<feature type="domain" description="Peptidase S9 prolyl oligopeptidase catalytic" evidence="7">
    <location>
        <begin position="512"/>
        <end position="721"/>
    </location>
</feature>
<dbReference type="InterPro" id="IPR002470">
    <property type="entry name" value="Peptidase_S9A"/>
</dbReference>
<dbReference type="SUPFAM" id="SSF53474">
    <property type="entry name" value="alpha/beta-Hydrolases"/>
    <property type="match status" value="1"/>
</dbReference>
<dbReference type="InterPro" id="IPR002471">
    <property type="entry name" value="Pept_S9_AS"/>
</dbReference>
<dbReference type="GO" id="GO:0070012">
    <property type="term" value="F:oligopeptidase activity"/>
    <property type="evidence" value="ECO:0007669"/>
    <property type="project" value="TreeGrafter"/>
</dbReference>
<dbReference type="PANTHER" id="PTHR42881">
    <property type="entry name" value="PROLYL ENDOPEPTIDASE"/>
    <property type="match status" value="1"/>
</dbReference>
<accession>A0A4R1L1Q0</accession>
<organism evidence="9 10">
    <name type="scientific">Acidipila rosea</name>
    <dbReference type="NCBI Taxonomy" id="768535"/>
    <lineage>
        <taxon>Bacteria</taxon>
        <taxon>Pseudomonadati</taxon>
        <taxon>Acidobacteriota</taxon>
        <taxon>Terriglobia</taxon>
        <taxon>Terriglobales</taxon>
        <taxon>Acidobacteriaceae</taxon>
        <taxon>Acidipila</taxon>
    </lineage>
</organism>
<reference evidence="9 10" key="1">
    <citation type="submission" date="2019-03" db="EMBL/GenBank/DDBJ databases">
        <title>Genomic Encyclopedia of Type Strains, Phase IV (KMG-IV): sequencing the most valuable type-strain genomes for metagenomic binning, comparative biology and taxonomic classification.</title>
        <authorList>
            <person name="Goeker M."/>
        </authorList>
    </citation>
    <scope>NUCLEOTIDE SEQUENCE [LARGE SCALE GENOMIC DNA]</scope>
    <source>
        <strain evidence="9 10">DSM 103428</strain>
    </source>
</reference>
<keyword evidence="5" id="KW-0378">Hydrolase</keyword>
<dbReference type="PROSITE" id="PS51257">
    <property type="entry name" value="PROKAR_LIPOPROTEIN"/>
    <property type="match status" value="1"/>
</dbReference>